<organism evidence="10 11">
    <name type="scientific">Actinorhabdospora filicis</name>
    <dbReference type="NCBI Taxonomy" id="1785913"/>
    <lineage>
        <taxon>Bacteria</taxon>
        <taxon>Bacillati</taxon>
        <taxon>Actinomycetota</taxon>
        <taxon>Actinomycetes</taxon>
        <taxon>Micromonosporales</taxon>
        <taxon>Micromonosporaceae</taxon>
        <taxon>Actinorhabdospora</taxon>
    </lineage>
</organism>
<comment type="subunit">
    <text evidence="3 7">Monomer.</text>
</comment>
<evidence type="ECO:0000256" key="3">
    <source>
        <dbReference type="ARBA" id="ARBA00011245"/>
    </source>
</evidence>
<dbReference type="PROSITE" id="PS00533">
    <property type="entry name" value="PORPHOBILINOGEN_DEAM"/>
    <property type="match status" value="1"/>
</dbReference>
<dbReference type="Gene3D" id="3.40.190.10">
    <property type="entry name" value="Periplasmic binding protein-like II"/>
    <property type="match status" value="2"/>
</dbReference>
<dbReference type="Pfam" id="PF01379">
    <property type="entry name" value="Porphobil_deam"/>
    <property type="match status" value="1"/>
</dbReference>
<evidence type="ECO:0000256" key="6">
    <source>
        <dbReference type="ARBA" id="ARBA00048169"/>
    </source>
</evidence>
<dbReference type="RefSeq" id="WP_285662359.1">
    <property type="nucleotide sequence ID" value="NZ_BSTX01000001.1"/>
</dbReference>
<dbReference type="GO" id="GO:0006782">
    <property type="term" value="P:protoporphyrinogen IX biosynthetic process"/>
    <property type="evidence" value="ECO:0007669"/>
    <property type="project" value="UniProtKB-UniRule"/>
</dbReference>
<feature type="modified residue" description="S-(dipyrrolylmethanemethyl)cysteine" evidence="7">
    <location>
        <position position="240"/>
    </location>
</feature>
<protein>
    <recommendedName>
        <fullName evidence="7">Porphobilinogen deaminase</fullName>
        <shortName evidence="7">PBG</shortName>
        <ecNumber evidence="7">2.5.1.61</ecNumber>
    </recommendedName>
    <alternativeName>
        <fullName evidence="7">Hydroxymethylbilane synthase</fullName>
        <shortName evidence="7">HMBS</shortName>
    </alternativeName>
    <alternativeName>
        <fullName evidence="7">Pre-uroporphyrinogen synthase</fullName>
    </alternativeName>
</protein>
<evidence type="ECO:0000259" key="9">
    <source>
        <dbReference type="Pfam" id="PF03900"/>
    </source>
</evidence>
<comment type="cofactor">
    <cofactor evidence="7">
        <name>dipyrromethane</name>
        <dbReference type="ChEBI" id="CHEBI:60342"/>
    </cofactor>
    <text evidence="7">Binds 1 dipyrromethane group covalently.</text>
</comment>
<dbReference type="InterPro" id="IPR022418">
    <property type="entry name" value="Porphobilinogen_deaminase_C"/>
</dbReference>
<dbReference type="HAMAP" id="MF_00260">
    <property type="entry name" value="Porphobil_deam"/>
    <property type="match status" value="1"/>
</dbReference>
<comment type="function">
    <text evidence="1 7">Tetrapolymerization of the monopyrrole PBG into the hydroxymethylbilane pre-uroporphyrinogen in several discrete steps.</text>
</comment>
<keyword evidence="4 7" id="KW-0808">Transferase</keyword>
<dbReference type="SUPFAM" id="SSF53850">
    <property type="entry name" value="Periplasmic binding protein-like II"/>
    <property type="match status" value="1"/>
</dbReference>
<dbReference type="InterPro" id="IPR022419">
    <property type="entry name" value="Porphobilin_deaminase_cofac_BS"/>
</dbReference>
<comment type="catalytic activity">
    <reaction evidence="6 7">
        <text>4 porphobilinogen + H2O = hydroxymethylbilane + 4 NH4(+)</text>
        <dbReference type="Rhea" id="RHEA:13185"/>
        <dbReference type="ChEBI" id="CHEBI:15377"/>
        <dbReference type="ChEBI" id="CHEBI:28938"/>
        <dbReference type="ChEBI" id="CHEBI:57845"/>
        <dbReference type="ChEBI" id="CHEBI:58126"/>
        <dbReference type="EC" id="2.5.1.61"/>
    </reaction>
</comment>
<dbReference type="PANTHER" id="PTHR11557">
    <property type="entry name" value="PORPHOBILINOGEN DEAMINASE"/>
    <property type="match status" value="1"/>
</dbReference>
<feature type="domain" description="Porphobilinogen deaminase N-terminal" evidence="8">
    <location>
        <begin position="5"/>
        <end position="210"/>
    </location>
</feature>
<name>A0A9W6SHI6_9ACTN</name>
<dbReference type="AlphaFoldDB" id="A0A9W6SHI6"/>
<dbReference type="PANTHER" id="PTHR11557:SF0">
    <property type="entry name" value="PORPHOBILINOGEN DEAMINASE"/>
    <property type="match status" value="1"/>
</dbReference>
<keyword evidence="5 7" id="KW-0627">Porphyrin biosynthesis</keyword>
<evidence type="ECO:0000313" key="10">
    <source>
        <dbReference type="EMBL" id="GLZ77230.1"/>
    </source>
</evidence>
<dbReference type="NCBIfam" id="TIGR00212">
    <property type="entry name" value="hemC"/>
    <property type="match status" value="1"/>
</dbReference>
<comment type="miscellaneous">
    <text evidence="7">The porphobilinogen subunits are added to the dipyrromethane group.</text>
</comment>
<evidence type="ECO:0000256" key="2">
    <source>
        <dbReference type="ARBA" id="ARBA00005638"/>
    </source>
</evidence>
<evidence type="ECO:0000256" key="1">
    <source>
        <dbReference type="ARBA" id="ARBA00002869"/>
    </source>
</evidence>
<dbReference type="EMBL" id="BSTX01000001">
    <property type="protein sequence ID" value="GLZ77230.1"/>
    <property type="molecule type" value="Genomic_DNA"/>
</dbReference>
<dbReference type="FunFam" id="3.40.190.10:FF:000005">
    <property type="entry name" value="Porphobilinogen deaminase"/>
    <property type="match status" value="1"/>
</dbReference>
<dbReference type="PIRSF" id="PIRSF001438">
    <property type="entry name" value="4pyrrol_synth_OHMeBilane_synth"/>
    <property type="match status" value="1"/>
</dbReference>
<sequence>MTAPLRLGTRASALATAQSGQIAERVRELTGRAVELVEISTPGDRSHAPVAELGVGVFVSALRDALTAGDIDLAVHSFKDLPTAHPDGLVVAAIPLREDPRDALVTRDGRTLLDLPEGARIGTGAPRRVAQINALGRGFECVPIRGNVDTRINRVTGPSADLDAVVLARAGLSRLGRLGEIGETLDPMFMLPAPAQGALAVECRTADTTLVDELARLDDYQTRAVVTAERALLAALEAGCTAPIAALGEVAEDEDGSYELYLRGAVIQLDGRHAVRLSGTGTLPASTDPAEAAAAVGRALAATLREEGAESLLESVR</sequence>
<comment type="caution">
    <text evidence="10">The sequence shown here is derived from an EMBL/GenBank/DDBJ whole genome shotgun (WGS) entry which is preliminary data.</text>
</comment>
<dbReference type="GO" id="GO:0004418">
    <property type="term" value="F:hydroxymethylbilane synthase activity"/>
    <property type="evidence" value="ECO:0007669"/>
    <property type="project" value="UniProtKB-UniRule"/>
</dbReference>
<dbReference type="EC" id="2.5.1.61" evidence="7"/>
<keyword evidence="11" id="KW-1185">Reference proteome</keyword>
<reference evidence="10" key="1">
    <citation type="submission" date="2023-03" db="EMBL/GenBank/DDBJ databases">
        <title>Actinorhabdospora filicis NBRC 111898.</title>
        <authorList>
            <person name="Ichikawa N."/>
            <person name="Sato H."/>
            <person name="Tonouchi N."/>
        </authorList>
    </citation>
    <scope>NUCLEOTIDE SEQUENCE</scope>
    <source>
        <strain evidence="10">NBRC 111898</strain>
    </source>
</reference>
<gene>
    <name evidence="7 10" type="primary">hemC</name>
    <name evidence="10" type="ORF">Afil01_20370</name>
</gene>
<dbReference type="InterPro" id="IPR022417">
    <property type="entry name" value="Porphobilin_deaminase_N"/>
</dbReference>
<evidence type="ECO:0000256" key="7">
    <source>
        <dbReference type="HAMAP-Rule" id="MF_00260"/>
    </source>
</evidence>
<dbReference type="Gene3D" id="3.30.160.40">
    <property type="entry name" value="Porphobilinogen deaminase, C-terminal domain"/>
    <property type="match status" value="1"/>
</dbReference>
<dbReference type="InterPro" id="IPR036803">
    <property type="entry name" value="Porphobilinogen_deaminase_C_sf"/>
</dbReference>
<feature type="domain" description="Porphobilinogen deaminase C-terminal" evidence="9">
    <location>
        <begin position="226"/>
        <end position="305"/>
    </location>
</feature>
<dbReference type="GO" id="GO:0005737">
    <property type="term" value="C:cytoplasm"/>
    <property type="evidence" value="ECO:0007669"/>
    <property type="project" value="UniProtKB-UniRule"/>
</dbReference>
<evidence type="ECO:0000256" key="5">
    <source>
        <dbReference type="ARBA" id="ARBA00023244"/>
    </source>
</evidence>
<dbReference type="SUPFAM" id="SSF54782">
    <property type="entry name" value="Porphobilinogen deaminase (hydroxymethylbilane synthase), C-terminal domain"/>
    <property type="match status" value="1"/>
</dbReference>
<dbReference type="Proteomes" id="UP001165079">
    <property type="component" value="Unassembled WGS sequence"/>
</dbReference>
<evidence type="ECO:0000256" key="4">
    <source>
        <dbReference type="ARBA" id="ARBA00022679"/>
    </source>
</evidence>
<proteinExistence type="inferred from homology"/>
<evidence type="ECO:0000313" key="11">
    <source>
        <dbReference type="Proteomes" id="UP001165079"/>
    </source>
</evidence>
<dbReference type="InterPro" id="IPR000860">
    <property type="entry name" value="HemC"/>
</dbReference>
<dbReference type="PRINTS" id="PR00151">
    <property type="entry name" value="PORPHBDMNASE"/>
</dbReference>
<comment type="similarity">
    <text evidence="2 7">Belongs to the HMBS family.</text>
</comment>
<dbReference type="Pfam" id="PF03900">
    <property type="entry name" value="Porphobil_deamC"/>
    <property type="match status" value="1"/>
</dbReference>
<accession>A0A9W6SHI6</accession>
<evidence type="ECO:0000259" key="8">
    <source>
        <dbReference type="Pfam" id="PF01379"/>
    </source>
</evidence>